<keyword evidence="1" id="KW-0472">Membrane</keyword>
<protein>
    <submittedName>
        <fullName evidence="2">Holin-like toxin</fullName>
    </submittedName>
</protein>
<evidence type="ECO:0000313" key="3">
    <source>
        <dbReference type="Proteomes" id="UP001164557"/>
    </source>
</evidence>
<dbReference type="Pfam" id="PF16935">
    <property type="entry name" value="Hol_Tox"/>
    <property type="match status" value="1"/>
</dbReference>
<proteinExistence type="predicted"/>
<dbReference type="Proteomes" id="UP001164557">
    <property type="component" value="Chromosome"/>
</dbReference>
<dbReference type="EMBL" id="CP084389">
    <property type="protein sequence ID" value="UZX29490.1"/>
    <property type="molecule type" value="Genomic_DNA"/>
</dbReference>
<evidence type="ECO:0000256" key="1">
    <source>
        <dbReference type="SAM" id="Phobius"/>
    </source>
</evidence>
<accession>A0AA47B3M0</accession>
<sequence>MSTAEALSLMLNFGMFILTLLMFIDKHHDK</sequence>
<dbReference type="RefSeq" id="WP_081945322.1">
    <property type="nucleotide sequence ID" value="NZ_BPOZ01000001.1"/>
</dbReference>
<gene>
    <name evidence="2" type="ORF">LDX53_07935</name>
</gene>
<keyword evidence="3" id="KW-1185">Reference proteome</keyword>
<dbReference type="InterPro" id="IPR031616">
    <property type="entry name" value="BsrE-like"/>
</dbReference>
<evidence type="ECO:0000313" key="2">
    <source>
        <dbReference type="EMBL" id="UZX29490.1"/>
    </source>
</evidence>
<name>A0AA47B3M0_9LACO</name>
<dbReference type="AlphaFoldDB" id="A0AA47B3M0"/>
<feature type="transmembrane region" description="Helical" evidence="1">
    <location>
        <begin position="6"/>
        <end position="24"/>
    </location>
</feature>
<keyword evidence="1" id="KW-0812">Transmembrane</keyword>
<reference evidence="2" key="1">
    <citation type="submission" date="2021-09" db="EMBL/GenBank/DDBJ databases">
        <title>Lactobacillus species from Apis mellifera, Switzerland.</title>
        <authorList>
            <person name="Pfister J."/>
            <person name="Brown A."/>
            <person name="Neumann P."/>
            <person name="Collaud A."/>
            <person name="Retschnig G."/>
            <person name="Perreten V."/>
        </authorList>
    </citation>
    <scope>NUCLEOTIDE SEQUENCE</scope>
    <source>
        <strain evidence="2">IBH002</strain>
    </source>
</reference>
<organism evidence="2 3">
    <name type="scientific">Lactobacillus helsingborgensis</name>
    <dbReference type="NCBI Taxonomy" id="1218494"/>
    <lineage>
        <taxon>Bacteria</taxon>
        <taxon>Bacillati</taxon>
        <taxon>Bacillota</taxon>
        <taxon>Bacilli</taxon>
        <taxon>Lactobacillales</taxon>
        <taxon>Lactobacillaceae</taxon>
        <taxon>Lactobacillus</taxon>
    </lineage>
</organism>
<keyword evidence="1" id="KW-1133">Transmembrane helix</keyword>